<feature type="transmembrane region" description="Helical" evidence="1">
    <location>
        <begin position="66"/>
        <end position="84"/>
    </location>
</feature>
<accession>A0A0H4TRT6</accession>
<dbReference type="AlphaFoldDB" id="A0A0H4TRT6"/>
<keyword evidence="1" id="KW-0472">Membrane</keyword>
<keyword evidence="1" id="KW-1133">Transmembrane helix</keyword>
<feature type="transmembrane region" description="Helical" evidence="1">
    <location>
        <begin position="301"/>
        <end position="322"/>
    </location>
</feature>
<proteinExistence type="predicted"/>
<reference evidence="2" key="1">
    <citation type="journal article" date="2015" name="ISME J.">
        <title>Aquifer environment selects for microbial species cohorts in sediment and groundwater.</title>
        <authorList>
            <person name="Hug L.A."/>
            <person name="Thomas B.C."/>
            <person name="Brown C.T."/>
            <person name="Frischkorn K.R."/>
            <person name="Williams K.H."/>
            <person name="Tringe S.G."/>
            <person name="Banfield J.F."/>
        </authorList>
    </citation>
    <scope>NUCLEOTIDE SEQUENCE</scope>
</reference>
<dbReference type="EMBL" id="KT007015">
    <property type="protein sequence ID" value="AKQ03514.1"/>
    <property type="molecule type" value="Genomic_DNA"/>
</dbReference>
<feature type="transmembrane region" description="Helical" evidence="1">
    <location>
        <begin position="157"/>
        <end position="177"/>
    </location>
</feature>
<feature type="transmembrane region" description="Helical" evidence="1">
    <location>
        <begin position="224"/>
        <end position="244"/>
    </location>
</feature>
<name>A0A0H4TRT6_9BACT</name>
<sequence length="584" mass="67210">MLENRSFPKHDLFTFTVADNPYVDTYWFYQVFLAALDIIGGSTLLIAANALAVCMSITLMIFRSRLGGSIWPSAFPILLFVAVYTLNYEIRPHVFSWIYLGGLLYYLEREEIGEGKRFYAVTGIMLLWANTQPTFVLGWVAIGCHLIGLFMKERKGFLRRCLPFAGAIAVCFANPYFERGVFLPFTQFGFLSESSVFKHLIAEYNPLPLVPREADYTFLGKVDFSFPIFILQLFRIFLIAAVIVQSFRKRISIHQSILSGLLFYLSLLAEKNIGYFVVAIVPIVIRSLVYSPERPRSRWKYVSMGAALVVVLSCLELTIRVVSNDYYSVRRLHFRFGAGYNNLSLPVKATDFLITRNLQGRMMNHINFGGYLMYKLGPNHRIFIDGRNEVIGENFAEEYLQTNENKTIGNVVRKYQPELAIFPHKEALSWVNYFMHDTTNWRLVYFDELAAIYLRKGYANEVPSFDPSKDTSLFNKLSRKELKALLQKKVTRPFLDKYLKKQYYPVSESERAVFSYYNGWISEAISFTVTGLSRSTVDCPELYLNLAIYFLALGDVTNTRICLDRFEEGGYRSASAVQIRSLLR</sequence>
<evidence type="ECO:0000313" key="2">
    <source>
        <dbReference type="EMBL" id="AKQ03514.1"/>
    </source>
</evidence>
<feature type="transmembrane region" description="Helical" evidence="1">
    <location>
        <begin position="251"/>
        <end position="267"/>
    </location>
</feature>
<feature type="transmembrane region" description="Helical" evidence="1">
    <location>
        <begin position="273"/>
        <end position="289"/>
    </location>
</feature>
<protein>
    <recommendedName>
        <fullName evidence="3">Glycosyltransferase RgtA/B/C/D-like domain-containing protein</fullName>
    </recommendedName>
</protein>
<feature type="transmembrane region" description="Helical" evidence="1">
    <location>
        <begin position="27"/>
        <end position="54"/>
    </location>
</feature>
<evidence type="ECO:0000256" key="1">
    <source>
        <dbReference type="SAM" id="Phobius"/>
    </source>
</evidence>
<keyword evidence="1" id="KW-0812">Transmembrane</keyword>
<organism evidence="2">
    <name type="scientific">uncultured Ignavibacteria bacterium Rifle_16ft_4_minimus_38087</name>
    <dbReference type="NCBI Taxonomy" id="1665104"/>
    <lineage>
        <taxon>Bacteria</taxon>
        <taxon>Pseudomonadati</taxon>
        <taxon>Ignavibacteriota</taxon>
        <taxon>Ignavibacteria</taxon>
        <taxon>environmental samples</taxon>
    </lineage>
</organism>
<evidence type="ECO:0008006" key="3">
    <source>
        <dbReference type="Google" id="ProtNLM"/>
    </source>
</evidence>